<feature type="transmembrane region" description="Helical" evidence="8">
    <location>
        <begin position="322"/>
        <end position="342"/>
    </location>
</feature>
<feature type="transmembrane region" description="Helical" evidence="8">
    <location>
        <begin position="87"/>
        <end position="107"/>
    </location>
</feature>
<organism evidence="10 11">
    <name type="scientific">Candidatus Falkowbacteria bacterium GW2011_GWE1_38_31</name>
    <dbReference type="NCBI Taxonomy" id="1618638"/>
    <lineage>
        <taxon>Bacteria</taxon>
        <taxon>Candidatus Falkowiibacteriota</taxon>
    </lineage>
</organism>
<feature type="transmembrane region" description="Helical" evidence="8">
    <location>
        <begin position="114"/>
        <end position="131"/>
    </location>
</feature>
<evidence type="ECO:0000313" key="10">
    <source>
        <dbReference type="EMBL" id="KKQ70383.1"/>
    </source>
</evidence>
<evidence type="ECO:0000256" key="7">
    <source>
        <dbReference type="ARBA" id="ARBA00023136"/>
    </source>
</evidence>
<dbReference type="PANTHER" id="PTHR33908">
    <property type="entry name" value="MANNOSYLTRANSFERASE YKCB-RELATED"/>
    <property type="match status" value="1"/>
</dbReference>
<comment type="caution">
    <text evidence="10">The sequence shown here is derived from an EMBL/GenBank/DDBJ whole genome shotgun (WGS) entry which is preliminary data.</text>
</comment>
<keyword evidence="5 8" id="KW-0812">Transmembrane</keyword>
<evidence type="ECO:0000256" key="2">
    <source>
        <dbReference type="ARBA" id="ARBA00022475"/>
    </source>
</evidence>
<accession>A0A0G0JS48</accession>
<name>A0A0G0JS48_9BACT</name>
<dbReference type="EMBL" id="LBUU01000005">
    <property type="protein sequence ID" value="KKQ70383.1"/>
    <property type="molecule type" value="Genomic_DNA"/>
</dbReference>
<comment type="subcellular location">
    <subcellularLocation>
        <location evidence="1">Cell membrane</location>
        <topology evidence="1">Multi-pass membrane protein</topology>
    </subcellularLocation>
</comment>
<evidence type="ECO:0000256" key="3">
    <source>
        <dbReference type="ARBA" id="ARBA00022676"/>
    </source>
</evidence>
<dbReference type="Proteomes" id="UP000034022">
    <property type="component" value="Unassembled WGS sequence"/>
</dbReference>
<evidence type="ECO:0000313" key="11">
    <source>
        <dbReference type="Proteomes" id="UP000034022"/>
    </source>
</evidence>
<feature type="transmembrane region" description="Helical" evidence="8">
    <location>
        <begin position="185"/>
        <end position="201"/>
    </location>
</feature>
<keyword evidence="7 8" id="KW-0472">Membrane</keyword>
<dbReference type="InterPro" id="IPR050297">
    <property type="entry name" value="LipidA_mod_glycosyltrf_83"/>
</dbReference>
<dbReference type="AlphaFoldDB" id="A0A0G0JS48"/>
<dbReference type="GO" id="GO:0009103">
    <property type="term" value="P:lipopolysaccharide biosynthetic process"/>
    <property type="evidence" value="ECO:0007669"/>
    <property type="project" value="UniProtKB-ARBA"/>
</dbReference>
<keyword evidence="2" id="KW-1003">Cell membrane</keyword>
<feature type="transmembrane region" description="Helical" evidence="8">
    <location>
        <begin position="349"/>
        <end position="366"/>
    </location>
</feature>
<dbReference type="GO" id="GO:0005886">
    <property type="term" value="C:plasma membrane"/>
    <property type="evidence" value="ECO:0007669"/>
    <property type="project" value="UniProtKB-SubCell"/>
</dbReference>
<evidence type="ECO:0000256" key="8">
    <source>
        <dbReference type="SAM" id="Phobius"/>
    </source>
</evidence>
<proteinExistence type="predicted"/>
<reference evidence="10 11" key="1">
    <citation type="journal article" date="2015" name="Nature">
        <title>rRNA introns, odd ribosomes, and small enigmatic genomes across a large radiation of phyla.</title>
        <authorList>
            <person name="Brown C.T."/>
            <person name="Hug L.A."/>
            <person name="Thomas B.C."/>
            <person name="Sharon I."/>
            <person name="Castelle C.J."/>
            <person name="Singh A."/>
            <person name="Wilkins M.J."/>
            <person name="Williams K.H."/>
            <person name="Banfield J.F."/>
        </authorList>
    </citation>
    <scope>NUCLEOTIDE SEQUENCE [LARGE SCALE GENOMIC DNA]</scope>
</reference>
<evidence type="ECO:0000256" key="1">
    <source>
        <dbReference type="ARBA" id="ARBA00004651"/>
    </source>
</evidence>
<keyword evidence="6 8" id="KW-1133">Transmembrane helix</keyword>
<feature type="transmembrane region" description="Helical" evidence="8">
    <location>
        <begin position="137"/>
        <end position="156"/>
    </location>
</feature>
<feature type="transmembrane region" description="Helical" evidence="8">
    <location>
        <begin position="372"/>
        <end position="392"/>
    </location>
</feature>
<evidence type="ECO:0000256" key="6">
    <source>
        <dbReference type="ARBA" id="ARBA00022989"/>
    </source>
</evidence>
<keyword evidence="3" id="KW-0328">Glycosyltransferase</keyword>
<protein>
    <submittedName>
        <fullName evidence="10">Oligosaccharyl transferase STT3 subunit</fullName>
    </submittedName>
</protein>
<evidence type="ECO:0000259" key="9">
    <source>
        <dbReference type="Pfam" id="PF13231"/>
    </source>
</evidence>
<feature type="transmembrane region" description="Helical" evidence="8">
    <location>
        <begin position="163"/>
        <end position="179"/>
    </location>
</feature>
<keyword evidence="4 10" id="KW-0808">Transferase</keyword>
<evidence type="ECO:0000256" key="4">
    <source>
        <dbReference type="ARBA" id="ARBA00022679"/>
    </source>
</evidence>
<dbReference type="GO" id="GO:0016763">
    <property type="term" value="F:pentosyltransferase activity"/>
    <property type="evidence" value="ECO:0007669"/>
    <property type="project" value="TreeGrafter"/>
</dbReference>
<dbReference type="InterPro" id="IPR038731">
    <property type="entry name" value="RgtA/B/C-like"/>
</dbReference>
<dbReference type="PANTHER" id="PTHR33908:SF11">
    <property type="entry name" value="MEMBRANE PROTEIN"/>
    <property type="match status" value="1"/>
</dbReference>
<feature type="transmembrane region" description="Helical" evidence="8">
    <location>
        <begin position="217"/>
        <end position="238"/>
    </location>
</feature>
<gene>
    <name evidence="10" type="ORF">US91_C0005G0088</name>
</gene>
<feature type="domain" description="Glycosyltransferase RgtA/B/C/D-like" evidence="9">
    <location>
        <begin position="67"/>
        <end position="234"/>
    </location>
</feature>
<dbReference type="Pfam" id="PF13231">
    <property type="entry name" value="PMT_2"/>
    <property type="match status" value="1"/>
</dbReference>
<evidence type="ECO:0000256" key="5">
    <source>
        <dbReference type="ARBA" id="ARBA00022692"/>
    </source>
</evidence>
<sequence length="411" mass="47918">MIFDKISKTKVLLLSIMVISLIIGFFAIWKLSFISPAPEGDAYEYDKTAILLATHGEIDMSFQYIRAPGYSFFLAAIWKLFGHNYVIIYWLQFFLLGLTGIIAFFICKKHLNQNNIISFLSALTIIFWPYFILHAKLLLVETLYSFLLLLFTYQLLEYVKNPKIQNAFLAGLFIGLATLTRPVPLLLPFWLAIAIFLYYLIKNKFDKQQKYIISKKIIFSMFLSVFIFLSTLAPWIIFASYKSGKFVPVASTFSDVYKGSNKSFTNEWNYYKTPGYEPGTEVTLKKIATIKIKNIFRFWKSGANGYQAEALVKRFPITKYAIIMYEIIFYIILFLALLAVFFTFKEINIFLLWAIVSYNWLFHATLHTQPRYNLPTIPIVIILAFFTFNKILSYYQFYTTKNATHPKTKTL</sequence>
<feature type="transmembrane region" description="Helical" evidence="8">
    <location>
        <begin position="12"/>
        <end position="29"/>
    </location>
</feature>